<reference evidence="21" key="2">
    <citation type="journal article" date="2020" name="Front Ecol Evol">
        <title>Ancient Divergence Driven by Geographic Isolation and Ecological Adaptation in Forest Dependent Sundaland Tree Squirrels.</title>
        <authorList>
            <person name="Hinckley A."/>
            <person name="Hawkins M.T.R."/>
            <person name="Achmadi A.S."/>
            <person name="Maldonado J.E."/>
            <person name="Leonard J.A."/>
        </authorList>
    </citation>
    <scope>NUCLEOTIDE SEQUENCE</scope>
    <source>
        <tissue evidence="21">Tissue</tissue>
    </source>
</reference>
<keyword evidence="5 18" id="KW-0813">Transport</keyword>
<evidence type="ECO:0000259" key="20">
    <source>
        <dbReference type="Pfam" id="PF01059"/>
    </source>
</evidence>
<dbReference type="GO" id="GO:0048039">
    <property type="term" value="F:ubiquinone binding"/>
    <property type="evidence" value="ECO:0007669"/>
    <property type="project" value="TreeGrafter"/>
</dbReference>
<keyword evidence="13 18" id="KW-0496">Mitochondrion</keyword>
<feature type="domain" description="NADH:quinone oxidoreductase/Mrp antiporter transmembrane" evidence="19">
    <location>
        <begin position="112"/>
        <end position="402"/>
    </location>
</feature>
<dbReference type="InterPro" id="IPR003918">
    <property type="entry name" value="NADH_UbQ_OxRdtase"/>
</dbReference>
<comment type="function">
    <text evidence="15 18">Core subunit of the mitochondrial membrane respiratory chain NADH dehydrogenase (Complex I) which catalyzes electron transfer from NADH through the respiratory chain, using ubiquinone as an electron acceptor. Essential for the catalytic activity and assembly of complex I.</text>
</comment>
<dbReference type="InterPro" id="IPR010227">
    <property type="entry name" value="NADH_Q_OxRdtase_chainM/4"/>
</dbReference>
<accession>A0A6M2QMR4</accession>
<evidence type="ECO:0000256" key="1">
    <source>
        <dbReference type="ARBA" id="ARBA00004225"/>
    </source>
</evidence>
<dbReference type="InterPro" id="IPR000260">
    <property type="entry name" value="NADH4_N"/>
</dbReference>
<dbReference type="RefSeq" id="YP_009862170.1">
    <property type="nucleotide sequence ID" value="NC_048991.1"/>
</dbReference>
<dbReference type="GO" id="GO:0015990">
    <property type="term" value="P:electron transport coupled proton transport"/>
    <property type="evidence" value="ECO:0007669"/>
    <property type="project" value="TreeGrafter"/>
</dbReference>
<dbReference type="PANTHER" id="PTHR43507:SF20">
    <property type="entry name" value="NADH-UBIQUINONE OXIDOREDUCTASE CHAIN 4"/>
    <property type="match status" value="1"/>
</dbReference>
<evidence type="ECO:0000256" key="17">
    <source>
        <dbReference type="ARBA" id="ARBA00049551"/>
    </source>
</evidence>
<evidence type="ECO:0000256" key="4">
    <source>
        <dbReference type="ARBA" id="ARBA00021006"/>
    </source>
</evidence>
<keyword evidence="8" id="KW-1278">Translocase</keyword>
<dbReference type="EC" id="7.1.1.2" evidence="3 18"/>
<dbReference type="Pfam" id="PF00361">
    <property type="entry name" value="Proton_antipo_M"/>
    <property type="match status" value="1"/>
</dbReference>
<gene>
    <name evidence="21" type="primary">ND4</name>
</gene>
<name>A0A6M2QMR4_9SCIU</name>
<feature type="transmembrane region" description="Helical" evidence="18">
    <location>
        <begin position="145"/>
        <end position="167"/>
    </location>
</feature>
<feature type="transmembrane region" description="Helical" evidence="18">
    <location>
        <begin position="116"/>
        <end position="133"/>
    </location>
</feature>
<dbReference type="Pfam" id="PF01059">
    <property type="entry name" value="Oxidored_q5_N"/>
    <property type="match status" value="1"/>
</dbReference>
<feature type="transmembrane region" description="Helical" evidence="18">
    <location>
        <begin position="351"/>
        <end position="369"/>
    </location>
</feature>
<feature type="transmembrane region" description="Helical" evidence="18">
    <location>
        <begin position="194"/>
        <end position="216"/>
    </location>
</feature>
<keyword evidence="11 18" id="KW-0520">NAD</keyword>
<dbReference type="GO" id="GO:0008137">
    <property type="term" value="F:NADH dehydrogenase (ubiquinone) activity"/>
    <property type="evidence" value="ECO:0007669"/>
    <property type="project" value="UniProtKB-UniRule"/>
</dbReference>
<evidence type="ECO:0000256" key="6">
    <source>
        <dbReference type="ARBA" id="ARBA00022660"/>
    </source>
</evidence>
<dbReference type="GO" id="GO:0003954">
    <property type="term" value="F:NADH dehydrogenase activity"/>
    <property type="evidence" value="ECO:0007669"/>
    <property type="project" value="TreeGrafter"/>
</dbReference>
<dbReference type="PANTHER" id="PTHR43507">
    <property type="entry name" value="NADH-UBIQUINONE OXIDOREDUCTASE CHAIN 4"/>
    <property type="match status" value="1"/>
</dbReference>
<feature type="transmembrane region" description="Helical" evidence="18">
    <location>
        <begin position="285"/>
        <end position="303"/>
    </location>
</feature>
<dbReference type="CTD" id="4538"/>
<proteinExistence type="inferred from homology"/>
<comment type="subunit">
    <text evidence="16">Core subunit of respiratory chain NADH dehydrogenase (Complex I) which is composed of 45 different subunits.</text>
</comment>
<evidence type="ECO:0000256" key="11">
    <source>
        <dbReference type="ARBA" id="ARBA00023027"/>
    </source>
</evidence>
<comment type="catalytic activity">
    <reaction evidence="17 18">
        <text>a ubiquinone + NADH + 5 H(+)(in) = a ubiquinol + NAD(+) + 4 H(+)(out)</text>
        <dbReference type="Rhea" id="RHEA:29091"/>
        <dbReference type="Rhea" id="RHEA-COMP:9565"/>
        <dbReference type="Rhea" id="RHEA-COMP:9566"/>
        <dbReference type="ChEBI" id="CHEBI:15378"/>
        <dbReference type="ChEBI" id="CHEBI:16389"/>
        <dbReference type="ChEBI" id="CHEBI:17976"/>
        <dbReference type="ChEBI" id="CHEBI:57540"/>
        <dbReference type="ChEBI" id="CHEBI:57945"/>
        <dbReference type="EC" id="7.1.1.2"/>
    </reaction>
</comment>
<feature type="transmembrane region" description="Helical" evidence="18">
    <location>
        <begin position="381"/>
        <end position="414"/>
    </location>
</feature>
<keyword evidence="6 18" id="KW-0679">Respiratory chain</keyword>
<feature type="transmembrane region" description="Helical" evidence="18">
    <location>
        <begin position="228"/>
        <end position="251"/>
    </location>
</feature>
<evidence type="ECO:0000256" key="16">
    <source>
        <dbReference type="ARBA" id="ARBA00024376"/>
    </source>
</evidence>
<evidence type="ECO:0000256" key="9">
    <source>
        <dbReference type="ARBA" id="ARBA00022982"/>
    </source>
</evidence>
<evidence type="ECO:0000256" key="12">
    <source>
        <dbReference type="ARBA" id="ARBA00023075"/>
    </source>
</evidence>
<feature type="transmembrane region" description="Helical" evidence="18">
    <location>
        <begin position="49"/>
        <end position="73"/>
    </location>
</feature>
<evidence type="ECO:0000313" key="21">
    <source>
        <dbReference type="EMBL" id="QAB45575.1"/>
    </source>
</evidence>
<dbReference type="PRINTS" id="PR01437">
    <property type="entry name" value="NUOXDRDTASE4"/>
</dbReference>
<evidence type="ECO:0000256" key="5">
    <source>
        <dbReference type="ARBA" id="ARBA00022448"/>
    </source>
</evidence>
<dbReference type="GO" id="GO:0031966">
    <property type="term" value="C:mitochondrial membrane"/>
    <property type="evidence" value="ECO:0007669"/>
    <property type="project" value="UniProtKB-SubCell"/>
</dbReference>
<dbReference type="GeneID" id="55749924"/>
<dbReference type="EMBL" id="KY410876">
    <property type="protein sequence ID" value="QAB45575.1"/>
    <property type="molecule type" value="Genomic_DNA"/>
</dbReference>
<evidence type="ECO:0000256" key="3">
    <source>
        <dbReference type="ARBA" id="ARBA00012944"/>
    </source>
</evidence>
<evidence type="ECO:0000256" key="8">
    <source>
        <dbReference type="ARBA" id="ARBA00022967"/>
    </source>
</evidence>
<geneLocation type="mitochondrion" evidence="21"/>
<dbReference type="GO" id="GO:0042773">
    <property type="term" value="P:ATP synthesis coupled electron transport"/>
    <property type="evidence" value="ECO:0007669"/>
    <property type="project" value="InterPro"/>
</dbReference>
<comment type="subcellular location">
    <subcellularLocation>
        <location evidence="1 18">Mitochondrion membrane</location>
        <topology evidence="1 18">Multi-pass membrane protein</topology>
    </subcellularLocation>
</comment>
<evidence type="ECO:0000259" key="19">
    <source>
        <dbReference type="Pfam" id="PF00361"/>
    </source>
</evidence>
<evidence type="ECO:0000256" key="10">
    <source>
        <dbReference type="ARBA" id="ARBA00022989"/>
    </source>
</evidence>
<organism evidence="21">
    <name type="scientific">Dremomys everetti</name>
    <name type="common">Bornean mountain ground squirrel</name>
    <dbReference type="NCBI Taxonomy" id="1655513"/>
    <lineage>
        <taxon>Eukaryota</taxon>
        <taxon>Metazoa</taxon>
        <taxon>Chordata</taxon>
        <taxon>Craniata</taxon>
        <taxon>Vertebrata</taxon>
        <taxon>Euteleostomi</taxon>
        <taxon>Mammalia</taxon>
        <taxon>Eutheria</taxon>
        <taxon>Euarchontoglires</taxon>
        <taxon>Glires</taxon>
        <taxon>Rodentia</taxon>
        <taxon>Sciuromorpha</taxon>
        <taxon>Sciuridae</taxon>
        <taxon>Callosciurinae</taxon>
        <taxon>Callosciurini</taxon>
        <taxon>Dremomys</taxon>
    </lineage>
</organism>
<feature type="transmembrane region" description="Helical" evidence="18">
    <location>
        <begin position="309"/>
        <end position="330"/>
    </location>
</feature>
<keyword evidence="9 18" id="KW-0249">Electron transport</keyword>
<evidence type="ECO:0000256" key="7">
    <source>
        <dbReference type="ARBA" id="ARBA00022692"/>
    </source>
</evidence>
<dbReference type="AlphaFoldDB" id="A0A6M2QMR4"/>
<evidence type="ECO:0000256" key="13">
    <source>
        <dbReference type="ARBA" id="ARBA00023128"/>
    </source>
</evidence>
<keyword evidence="12 18" id="KW-0830">Ubiquinone</keyword>
<dbReference type="NCBIfam" id="TIGR01972">
    <property type="entry name" value="NDH_I_M"/>
    <property type="match status" value="1"/>
</dbReference>
<sequence>MLKIILPTILLAPLTWFSKSSMVWINPSIHSLMISLMVLLTLNQTNDNALIFSPTFFSDSLSSPLLILTAWLLPLMIMASQNHLSNEPLFRKKLYILMLISLQSFLIMTFSATELIMFYILFEATLIPTLIIITRWGNQAERLNAGLYFLFYTLVGSLPLLIALIYIQKSMGSLNFMIYMYQNSNLPTTWTNNILWLACIMAFMVKMPLYGLHLWLPKAHVEAPIAGSMVLAAILLKLGGYGMIRISILLHPTTSSMAYPFIMLSLWGMIMTSSICLRQTDLKSLIAYSSVSHMALVIVAIMIQTPWSFMGATALMIAHGLTSSMLFCLANTNYERIHSRTMLLARGLQSILPLMAMWWLLASLTNLALPPTINLIGELFIILASFSWSNITIILTGTNMLITALYSLYMLITTQRGKFTYHMSNINPSFTRENMLMFMHIFPLILLSINPSIILGQLY</sequence>
<evidence type="ECO:0000256" key="14">
    <source>
        <dbReference type="ARBA" id="ARBA00023136"/>
    </source>
</evidence>
<evidence type="ECO:0000256" key="2">
    <source>
        <dbReference type="ARBA" id="ARBA00009025"/>
    </source>
</evidence>
<reference evidence="21" key="1">
    <citation type="submission" date="2016-12" db="EMBL/GenBank/DDBJ databases">
        <authorList>
            <person name="Hawkins M.T.R."/>
            <person name="Leonard J.A."/>
            <person name="Parker L.D."/>
            <person name="Helgen K.M."/>
            <person name="Maldonado J.E."/>
        </authorList>
    </citation>
    <scope>NUCLEOTIDE SEQUENCE</scope>
    <source>
        <tissue evidence="21">Tissue</tissue>
    </source>
</reference>
<dbReference type="InterPro" id="IPR001750">
    <property type="entry name" value="ND/Mrp_TM"/>
</dbReference>
<feature type="transmembrane region" description="Helical" evidence="18">
    <location>
        <begin position="435"/>
        <end position="455"/>
    </location>
</feature>
<keyword evidence="14 18" id="KW-0472">Membrane</keyword>
<keyword evidence="7 18" id="KW-0812">Transmembrane</keyword>
<keyword evidence="10 18" id="KW-1133">Transmembrane helix</keyword>
<feature type="domain" description="NADH:ubiquinone oxidoreductase chain 4 N-terminal" evidence="20">
    <location>
        <begin position="1"/>
        <end position="109"/>
    </location>
</feature>
<evidence type="ECO:0000256" key="15">
    <source>
        <dbReference type="ARBA" id="ARBA00024313"/>
    </source>
</evidence>
<protein>
    <recommendedName>
        <fullName evidence="4 18">NADH-ubiquinone oxidoreductase chain 4</fullName>
        <ecNumber evidence="3 18">7.1.1.2</ecNumber>
    </recommendedName>
</protein>
<evidence type="ECO:0000256" key="18">
    <source>
        <dbReference type="RuleBase" id="RU003297"/>
    </source>
</evidence>
<feature type="transmembrane region" description="Helical" evidence="18">
    <location>
        <begin position="94"/>
        <end position="110"/>
    </location>
</feature>
<comment type="similarity">
    <text evidence="2 18">Belongs to the complex I subunit 4 family.</text>
</comment>
<feature type="transmembrane region" description="Helical" evidence="18">
    <location>
        <begin position="257"/>
        <end position="278"/>
    </location>
</feature>